<feature type="domain" description="Carbohydrate-binding module family 96" evidence="4">
    <location>
        <begin position="170"/>
        <end position="331"/>
    </location>
</feature>
<evidence type="ECO:0000259" key="4">
    <source>
        <dbReference type="Pfam" id="PF24517"/>
    </source>
</evidence>
<evidence type="ECO:0000313" key="5">
    <source>
        <dbReference type="EMBL" id="KOO53646.1"/>
    </source>
</evidence>
<dbReference type="AlphaFoldDB" id="A0A0M0LRN7"/>
<comment type="subcellular location">
    <subcellularLocation>
        <location evidence="1">Secreted</location>
    </subcellularLocation>
</comment>
<reference evidence="6" key="1">
    <citation type="journal article" date="2015" name="PLoS Genet.">
        <title>Genome Sequence and Transcriptome Analyses of Chrysochromulina tobin: Metabolic Tools for Enhanced Algal Fitness in the Prominent Order Prymnesiales (Haptophyceae).</title>
        <authorList>
            <person name="Hovde B.T."/>
            <person name="Deodato C.R."/>
            <person name="Hunsperger H.M."/>
            <person name="Ryken S.A."/>
            <person name="Yost W."/>
            <person name="Jha R.K."/>
            <person name="Patterson J."/>
            <person name="Monnat R.J. Jr."/>
            <person name="Barlow S.B."/>
            <person name="Starkenburg S.R."/>
            <person name="Cattolico R.A."/>
        </authorList>
    </citation>
    <scope>NUCLEOTIDE SEQUENCE</scope>
    <source>
        <strain evidence="6">CCMP291</strain>
    </source>
</reference>
<evidence type="ECO:0000256" key="1">
    <source>
        <dbReference type="ARBA" id="ARBA00004613"/>
    </source>
</evidence>
<dbReference type="InterPro" id="IPR055372">
    <property type="entry name" value="CBM96"/>
</dbReference>
<comment type="caution">
    <text evidence="5">The sequence shown here is derived from an EMBL/GenBank/DDBJ whole genome shotgun (WGS) entry which is preliminary data.</text>
</comment>
<evidence type="ECO:0000256" key="3">
    <source>
        <dbReference type="ARBA" id="ARBA00022729"/>
    </source>
</evidence>
<protein>
    <recommendedName>
        <fullName evidence="4">Carbohydrate-binding module family 96 domain-containing protein</fullName>
    </recommendedName>
</protein>
<accession>A0A0M0LRN7</accession>
<keyword evidence="3" id="KW-0732">Signal</keyword>
<keyword evidence="6" id="KW-1185">Reference proteome</keyword>
<gene>
    <name evidence="5" type="ORF">Ctob_015816</name>
</gene>
<evidence type="ECO:0000256" key="2">
    <source>
        <dbReference type="ARBA" id="ARBA00022525"/>
    </source>
</evidence>
<dbReference type="EMBL" id="JWZX01000134">
    <property type="protein sequence ID" value="KOO53646.1"/>
    <property type="molecule type" value="Genomic_DNA"/>
</dbReference>
<dbReference type="GO" id="GO:0005576">
    <property type="term" value="C:extracellular region"/>
    <property type="evidence" value="ECO:0007669"/>
    <property type="project" value="UniProtKB-SubCell"/>
</dbReference>
<organism evidence="5 6">
    <name type="scientific">Chrysochromulina tobinii</name>
    <dbReference type="NCBI Taxonomy" id="1460289"/>
    <lineage>
        <taxon>Eukaryota</taxon>
        <taxon>Haptista</taxon>
        <taxon>Haptophyta</taxon>
        <taxon>Prymnesiophyceae</taxon>
        <taxon>Prymnesiales</taxon>
        <taxon>Chrysochromulinaceae</taxon>
        <taxon>Chrysochromulina</taxon>
    </lineage>
</organism>
<proteinExistence type="predicted"/>
<keyword evidence="2" id="KW-0964">Secreted</keyword>
<sequence length="338" mass="36660">MIAQDINYATAAEVFWDGNSAADFDFVLMKFDLSALSGMAPISRALFRYTVSNEGDQAEMHEFRRGWNASTVTYNNSMPAPPWPFPAAVIDTLWGPTVNDLPGNVATHTVDVTPSINRWLTGTPNHGWVFVPYFGNGCGIRTAAWATVAQQPVVEFNSQTATVTGGCQSTMLRSSTPDTAMGQQTNLWWDGEQNDGTRDYVLVQFTDIIGNANYHVHTHEIITSAKLRYYVDLSASSNSVGNYAGVHEPLKPWNAATTTYNSFAGNRGLIANEDYSSVEVGIAYATVAGWNEVDVTSSFGAWQAGGANHGWILVPTGGNDGAALRSCNSPADRRVNLR</sequence>
<name>A0A0M0LRN7_9EUKA</name>
<evidence type="ECO:0000313" key="6">
    <source>
        <dbReference type="Proteomes" id="UP000037460"/>
    </source>
</evidence>
<dbReference type="NCBIfam" id="NF033679">
    <property type="entry name" value="DNRLRE_dom"/>
    <property type="match status" value="2"/>
</dbReference>
<dbReference type="Pfam" id="PF24517">
    <property type="entry name" value="CBM96"/>
    <property type="match status" value="1"/>
</dbReference>
<feature type="non-terminal residue" evidence="5">
    <location>
        <position position="338"/>
    </location>
</feature>
<dbReference type="Proteomes" id="UP000037460">
    <property type="component" value="Unassembled WGS sequence"/>
</dbReference>